<keyword evidence="11" id="KW-0997">Cell inner membrane</keyword>
<feature type="domain" description="HPt" evidence="18">
    <location>
        <begin position="515"/>
        <end position="613"/>
    </location>
</feature>
<evidence type="ECO:0000256" key="10">
    <source>
        <dbReference type="ARBA" id="ARBA00023136"/>
    </source>
</evidence>
<dbReference type="SUPFAM" id="SSF52172">
    <property type="entry name" value="CheY-like"/>
    <property type="match status" value="1"/>
</dbReference>
<dbReference type="PANTHER" id="PTHR45339:SF1">
    <property type="entry name" value="HYBRID SIGNAL TRANSDUCTION HISTIDINE KINASE J"/>
    <property type="match status" value="1"/>
</dbReference>
<dbReference type="Pfam" id="PF00072">
    <property type="entry name" value="Response_reg"/>
    <property type="match status" value="1"/>
</dbReference>
<dbReference type="InterPro" id="IPR036890">
    <property type="entry name" value="HATPase_C_sf"/>
</dbReference>
<organism evidence="19">
    <name type="scientific">Pasteurella multocida</name>
    <dbReference type="NCBI Taxonomy" id="747"/>
    <lineage>
        <taxon>Bacteria</taxon>
        <taxon>Pseudomonadati</taxon>
        <taxon>Pseudomonadota</taxon>
        <taxon>Gammaproteobacteria</taxon>
        <taxon>Pasteurellales</taxon>
        <taxon>Pasteurellaceae</taxon>
        <taxon>Pasteurella</taxon>
    </lineage>
</organism>
<dbReference type="EMBL" id="KP659912">
    <property type="protein sequence ID" value="AMK07751.1"/>
    <property type="molecule type" value="Genomic_DNA"/>
</dbReference>
<sequence>MKNIKYFTQKYVDWVIRLGRLRFSILGVIVLAILALCTQALLSLFIIGEVYWVDMIRSVVFGLISAPFVIYFFTVLVEKLERSRLGLAKMVENLRKEVSERVLAEKKLSIALDNIEKTSRDKTRLMATISHELRTPLNGIIGLSRILLDEKLTETQQNYLKTIHVSAISLGHIFSDIIDLEKIDARRIELNAKAVELNSFLNDISNVARLLAQQKKLAFQLVTDKNLPTWFMVDYARLSQILWNLIGNAVKFTQEGRITLNVKRVSEYQISFSVSDTGIGIPANELPRVFEMYYQVQSSGHKPLGSGIGLAISQTIAQLMGGDLYATSEMGKGSCFTLMLPVKEVEKPVRVQNQMPSTLNILLVEDIEVNVVVAKSVLEKLGYVVDVAMTGQQAIEKFEQQYYDLLLLDIQLPDMSGFAVAKYLREGYENGQYDFLPPLIALTANVMHDKKEYQAQGMDDVLRKPLSIEELTACLVEYFGHDVSLCLETPTTHQITQDATHFDVKMLSELVEMLGTDFVLKNLALFKETMPEYMQALMTAYSVYQQDESQKADVLSCAHKIKGAAASVGLKRIQQIAAQAQDPEQGEWTENIHDWVQQLAQYWLLDVEALERYLNKSV</sequence>
<evidence type="ECO:0000256" key="11">
    <source>
        <dbReference type="PIRNR" id="PIRNR003182"/>
    </source>
</evidence>
<evidence type="ECO:0000256" key="6">
    <source>
        <dbReference type="ARBA" id="ARBA00022741"/>
    </source>
</evidence>
<dbReference type="InterPro" id="IPR003594">
    <property type="entry name" value="HATPase_dom"/>
</dbReference>
<dbReference type="SMART" id="SM00388">
    <property type="entry name" value="HisKA"/>
    <property type="match status" value="1"/>
</dbReference>
<feature type="transmembrane region" description="Helical" evidence="15">
    <location>
        <begin position="59"/>
        <end position="77"/>
    </location>
</feature>
<keyword evidence="11" id="KW-0804">Transcription</keyword>
<dbReference type="PROSITE" id="PS50110">
    <property type="entry name" value="RESPONSE_REGULATORY"/>
    <property type="match status" value="1"/>
</dbReference>
<dbReference type="PROSITE" id="PS50109">
    <property type="entry name" value="HIS_KIN"/>
    <property type="match status" value="1"/>
</dbReference>
<evidence type="ECO:0000259" key="16">
    <source>
        <dbReference type="PROSITE" id="PS50109"/>
    </source>
</evidence>
<evidence type="ECO:0000256" key="13">
    <source>
        <dbReference type="PROSITE-ProRule" id="PRU00110"/>
    </source>
</evidence>
<evidence type="ECO:0000256" key="9">
    <source>
        <dbReference type="ARBA" id="ARBA00023012"/>
    </source>
</evidence>
<dbReference type="InterPro" id="IPR027460">
    <property type="entry name" value="ArcB_TM_sf"/>
</dbReference>
<keyword evidence="8 15" id="KW-1133">Transmembrane helix</keyword>
<keyword evidence="5 15" id="KW-0812">Transmembrane</keyword>
<dbReference type="Pfam" id="PF01627">
    <property type="entry name" value="Hpt"/>
    <property type="match status" value="1"/>
</dbReference>
<dbReference type="InterPro" id="IPR005467">
    <property type="entry name" value="His_kinase_dom"/>
</dbReference>
<dbReference type="InterPro" id="IPR014409">
    <property type="entry name" value="Sig_transdc_His_kin_hyb_ArcB"/>
</dbReference>
<evidence type="ECO:0000256" key="7">
    <source>
        <dbReference type="ARBA" id="ARBA00022840"/>
    </source>
</evidence>
<evidence type="ECO:0000256" key="3">
    <source>
        <dbReference type="ARBA" id="ARBA00022475"/>
    </source>
</evidence>
<evidence type="ECO:0000256" key="14">
    <source>
        <dbReference type="PROSITE-ProRule" id="PRU00169"/>
    </source>
</evidence>
<keyword evidence="4 12" id="KW-0597">Phosphoprotein</keyword>
<dbReference type="Pfam" id="PF18415">
    <property type="entry name" value="HKR_ArcB_TM"/>
    <property type="match status" value="1"/>
</dbReference>
<dbReference type="InterPro" id="IPR001789">
    <property type="entry name" value="Sig_transdc_resp-reg_receiver"/>
</dbReference>
<dbReference type="Gene3D" id="1.10.287.970">
    <property type="entry name" value="His Kinase A (phosphoacceptor) domain"/>
    <property type="match status" value="1"/>
</dbReference>
<dbReference type="GO" id="GO:0005886">
    <property type="term" value="C:plasma membrane"/>
    <property type="evidence" value="ECO:0007669"/>
    <property type="project" value="UniProtKB-SubCell"/>
</dbReference>
<dbReference type="CDD" id="cd17546">
    <property type="entry name" value="REC_hyHK_CKI1_RcsC-like"/>
    <property type="match status" value="1"/>
</dbReference>
<evidence type="ECO:0000256" key="2">
    <source>
        <dbReference type="ARBA" id="ARBA00004651"/>
    </source>
</evidence>
<dbReference type="CDD" id="cd00082">
    <property type="entry name" value="HisKA"/>
    <property type="match status" value="1"/>
</dbReference>
<keyword evidence="3 11" id="KW-1003">Cell membrane</keyword>
<comment type="PTM">
    <text evidence="12">Activation requires a sequential transfer of a phosphate group from a His in the primary transmitter domain, to an Asp in the receiver domain and to a His in the secondary transmitter domain.</text>
</comment>
<name>A0A126QD99_PASMD</name>
<dbReference type="InterPro" id="IPR040642">
    <property type="entry name" value="HKR_ArcB_TM"/>
</dbReference>
<evidence type="ECO:0000256" key="12">
    <source>
        <dbReference type="PIRSR" id="PIRSR003182-50"/>
    </source>
</evidence>
<dbReference type="SUPFAM" id="SSF55874">
    <property type="entry name" value="ATPase domain of HSP90 chaperone/DNA topoisomerase II/histidine kinase"/>
    <property type="match status" value="1"/>
</dbReference>
<dbReference type="Gene3D" id="3.40.50.2300">
    <property type="match status" value="1"/>
</dbReference>
<dbReference type="SMART" id="SM00448">
    <property type="entry name" value="REC"/>
    <property type="match status" value="1"/>
</dbReference>
<dbReference type="InterPro" id="IPR008207">
    <property type="entry name" value="Sig_transdc_His_kin_Hpt_dom"/>
</dbReference>
<dbReference type="AlphaFoldDB" id="A0A126QD99"/>
<protein>
    <recommendedName>
        <fullName evidence="11">Aerobic respiration control sensor protein</fullName>
        <ecNumber evidence="11">2.7.13.3</ecNumber>
    </recommendedName>
</protein>
<proteinExistence type="predicted"/>
<reference evidence="19" key="1">
    <citation type="submission" date="2015-01" db="EMBL/GenBank/DDBJ databases">
        <title>Draft genome sequence of Pasteurella multocida isolated from alpaca pneumonia.</title>
        <authorList>
            <person name="Maturrano L."/>
            <person name="Hurtado R."/>
            <person name="Allasi N."/>
            <person name="Juscamayta E."/>
            <person name="Fernandez D."/>
            <person name="Maximiliano J."/>
            <person name="Rimac R."/>
            <person name="Rosadio R."/>
        </authorList>
    </citation>
    <scope>NUCLEOTIDE SEQUENCE</scope>
    <source>
        <strain evidence="19">UNMSM</strain>
    </source>
</reference>
<dbReference type="Gene3D" id="1.10.287.130">
    <property type="match status" value="1"/>
</dbReference>
<evidence type="ECO:0000256" key="4">
    <source>
        <dbReference type="ARBA" id="ARBA00022553"/>
    </source>
</evidence>
<feature type="modified residue" description="Phosphohistidine" evidence="12 13">
    <location>
        <position position="559"/>
    </location>
</feature>
<dbReference type="Pfam" id="PF00512">
    <property type="entry name" value="HisKA"/>
    <property type="match status" value="1"/>
</dbReference>
<dbReference type="GO" id="GO:0000155">
    <property type="term" value="F:phosphorelay sensor kinase activity"/>
    <property type="evidence" value="ECO:0007669"/>
    <property type="project" value="UniProtKB-UniRule"/>
</dbReference>
<dbReference type="SMART" id="SM00387">
    <property type="entry name" value="HATPase_c"/>
    <property type="match status" value="1"/>
</dbReference>
<dbReference type="RefSeq" id="WP_005753664.1">
    <property type="nucleotide sequence ID" value="NZ_AP025519.1"/>
</dbReference>
<evidence type="ECO:0000256" key="15">
    <source>
        <dbReference type="SAM" id="Phobius"/>
    </source>
</evidence>
<comment type="catalytic activity">
    <reaction evidence="1 11">
        <text>ATP + protein L-histidine = ADP + protein N-phospho-L-histidine.</text>
        <dbReference type="EC" id="2.7.13.3"/>
    </reaction>
</comment>
<dbReference type="PROSITE" id="PS50894">
    <property type="entry name" value="HPT"/>
    <property type="match status" value="1"/>
</dbReference>
<feature type="transmembrane region" description="Helical" evidence="15">
    <location>
        <begin position="21"/>
        <end position="47"/>
    </location>
</feature>
<keyword evidence="10 11" id="KW-0472">Membrane</keyword>
<dbReference type="Pfam" id="PF02518">
    <property type="entry name" value="HATPase_c"/>
    <property type="match status" value="1"/>
</dbReference>
<feature type="modified residue" description="4-aspartylphosphate" evidence="12 14">
    <location>
        <position position="409"/>
    </location>
</feature>
<feature type="domain" description="Histidine kinase" evidence="16">
    <location>
        <begin position="128"/>
        <end position="344"/>
    </location>
</feature>
<dbReference type="PATRIC" id="fig|747.135.peg.1048"/>
<dbReference type="EC" id="2.7.13.3" evidence="11"/>
<dbReference type="CDD" id="cd00088">
    <property type="entry name" value="HPT"/>
    <property type="match status" value="1"/>
</dbReference>
<dbReference type="CDD" id="cd16922">
    <property type="entry name" value="HATPase_EvgS-ArcB-TorS-like"/>
    <property type="match status" value="1"/>
</dbReference>
<dbReference type="PIRSF" id="PIRSF003182">
    <property type="entry name" value="ArcB"/>
    <property type="match status" value="1"/>
</dbReference>
<keyword evidence="7 11" id="KW-0067">ATP-binding</keyword>
<dbReference type="SUPFAM" id="SSF47384">
    <property type="entry name" value="Homodimeric domain of signal transducing histidine kinase"/>
    <property type="match status" value="1"/>
</dbReference>
<evidence type="ECO:0000313" key="19">
    <source>
        <dbReference type="EMBL" id="AMK07751.1"/>
    </source>
</evidence>
<feature type="modified residue" description="Phosphohistidine; by autocatalysis" evidence="12">
    <location>
        <position position="131"/>
    </location>
</feature>
<accession>A0A126QD99</accession>
<comment type="subcellular location">
    <subcellularLocation>
        <location evidence="11">Cell inner membrane</location>
        <topology evidence="11">Multi-pass membrane protein</topology>
    </subcellularLocation>
    <subcellularLocation>
        <location evidence="2">Cell membrane</location>
        <topology evidence="2">Multi-pass membrane protein</topology>
    </subcellularLocation>
</comment>
<evidence type="ECO:0000256" key="5">
    <source>
        <dbReference type="ARBA" id="ARBA00022692"/>
    </source>
</evidence>
<dbReference type="PANTHER" id="PTHR45339">
    <property type="entry name" value="HYBRID SIGNAL TRANSDUCTION HISTIDINE KINASE J"/>
    <property type="match status" value="1"/>
</dbReference>
<dbReference type="InterPro" id="IPR003661">
    <property type="entry name" value="HisK_dim/P_dom"/>
</dbReference>
<dbReference type="GO" id="GO:0005524">
    <property type="term" value="F:ATP binding"/>
    <property type="evidence" value="ECO:0007669"/>
    <property type="project" value="UniProtKB-UniRule"/>
</dbReference>
<evidence type="ECO:0000259" key="18">
    <source>
        <dbReference type="PROSITE" id="PS50894"/>
    </source>
</evidence>
<evidence type="ECO:0000256" key="8">
    <source>
        <dbReference type="ARBA" id="ARBA00022989"/>
    </source>
</evidence>
<evidence type="ECO:0000256" key="1">
    <source>
        <dbReference type="ARBA" id="ARBA00000085"/>
    </source>
</evidence>
<dbReference type="KEGG" id="pmul:DR93_1087"/>
<dbReference type="SMART" id="SM00073">
    <property type="entry name" value="HPT"/>
    <property type="match status" value="1"/>
</dbReference>
<keyword evidence="9 11" id="KW-0902">Two-component regulatory system</keyword>
<dbReference type="FunFam" id="3.30.565.10:FF:000010">
    <property type="entry name" value="Sensor histidine kinase RcsC"/>
    <property type="match status" value="1"/>
</dbReference>
<gene>
    <name evidence="19" type="primary">arcB</name>
</gene>
<feature type="domain" description="Response regulatory" evidence="17">
    <location>
        <begin position="360"/>
        <end position="479"/>
    </location>
</feature>
<keyword evidence="11" id="KW-0418">Kinase</keyword>
<evidence type="ECO:0000259" key="17">
    <source>
        <dbReference type="PROSITE" id="PS50110"/>
    </source>
</evidence>
<dbReference type="InterPro" id="IPR036641">
    <property type="entry name" value="HPT_dom_sf"/>
</dbReference>
<dbReference type="Gene3D" id="3.30.565.10">
    <property type="entry name" value="Histidine kinase-like ATPase, C-terminal domain"/>
    <property type="match status" value="1"/>
</dbReference>
<dbReference type="Gene3D" id="1.20.120.160">
    <property type="entry name" value="HPT domain"/>
    <property type="match status" value="1"/>
</dbReference>
<dbReference type="SUPFAM" id="SSF47226">
    <property type="entry name" value="Histidine-containing phosphotransfer domain, HPT domain"/>
    <property type="match status" value="1"/>
</dbReference>
<dbReference type="InterPro" id="IPR036097">
    <property type="entry name" value="HisK_dim/P_sf"/>
</dbReference>
<dbReference type="PRINTS" id="PR00344">
    <property type="entry name" value="BCTRLSENSOR"/>
</dbReference>
<dbReference type="GeneID" id="77206200"/>
<keyword evidence="11" id="KW-0805">Transcription regulation</keyword>
<dbReference type="InterPro" id="IPR004358">
    <property type="entry name" value="Sig_transdc_His_kin-like_C"/>
</dbReference>
<dbReference type="InterPro" id="IPR011006">
    <property type="entry name" value="CheY-like_superfamily"/>
</dbReference>
<keyword evidence="6 11" id="KW-0547">Nucleotide-binding</keyword>
<keyword evidence="11" id="KW-0808">Transferase</keyword>